<accession>A0A1R0H6R5</accession>
<protein>
    <submittedName>
        <fullName evidence="2">Uncharacterized protein</fullName>
    </submittedName>
</protein>
<gene>
    <name evidence="2" type="ORF">AYI68_g1046</name>
</gene>
<dbReference type="OrthoDB" id="10248581at2759"/>
<evidence type="ECO:0000313" key="3">
    <source>
        <dbReference type="Proteomes" id="UP000187455"/>
    </source>
</evidence>
<proteinExistence type="predicted"/>
<dbReference type="AlphaFoldDB" id="A0A1R0H6R5"/>
<keyword evidence="3" id="KW-1185">Reference proteome</keyword>
<dbReference type="EMBL" id="LSSL01000359">
    <property type="protein sequence ID" value="OLY84781.1"/>
    <property type="molecule type" value="Genomic_DNA"/>
</dbReference>
<feature type="region of interest" description="Disordered" evidence="1">
    <location>
        <begin position="43"/>
        <end position="68"/>
    </location>
</feature>
<organism evidence="2 3">
    <name type="scientific">Smittium mucronatum</name>
    <dbReference type="NCBI Taxonomy" id="133383"/>
    <lineage>
        <taxon>Eukaryota</taxon>
        <taxon>Fungi</taxon>
        <taxon>Fungi incertae sedis</taxon>
        <taxon>Zoopagomycota</taxon>
        <taxon>Kickxellomycotina</taxon>
        <taxon>Harpellomycetes</taxon>
        <taxon>Harpellales</taxon>
        <taxon>Legeriomycetaceae</taxon>
        <taxon>Smittium</taxon>
    </lineage>
</organism>
<evidence type="ECO:0000313" key="2">
    <source>
        <dbReference type="EMBL" id="OLY84781.1"/>
    </source>
</evidence>
<comment type="caution">
    <text evidence="2">The sequence shown here is derived from an EMBL/GenBank/DDBJ whole genome shotgun (WGS) entry which is preliminary data.</text>
</comment>
<name>A0A1R0H6R5_9FUNG</name>
<evidence type="ECO:0000256" key="1">
    <source>
        <dbReference type="SAM" id="MobiDB-lite"/>
    </source>
</evidence>
<reference evidence="2 3" key="1">
    <citation type="journal article" date="2016" name="Mol. Biol. Evol.">
        <title>Genome-Wide Survey of Gut Fungi (Harpellales) Reveals the First Horizontally Transferred Ubiquitin Gene from a Mosquito Host.</title>
        <authorList>
            <person name="Wang Y."/>
            <person name="White M.M."/>
            <person name="Kvist S."/>
            <person name="Moncalvo J.M."/>
        </authorList>
    </citation>
    <scope>NUCLEOTIDE SEQUENCE [LARGE SCALE GENOMIC DNA]</scope>
    <source>
        <strain evidence="2 3">ALG-7-W6</strain>
    </source>
</reference>
<sequence length="68" mass="7278">MNAPERFEMFVLPDGVKKIRSMAGETAGAAGFGEFGLPNNMMPADNEGGMYGNADPNSGIHEDHDTDF</sequence>
<dbReference type="Proteomes" id="UP000187455">
    <property type="component" value="Unassembled WGS sequence"/>
</dbReference>